<sequence>MPHDISGINSGRSQHSSDRQVSSVKSEGGSSTSSGHSSTSGDSVQITDMAGRLRSLEQKLASQSEVDQSHINEIRDAISRGEYKVDADRVADKMMDFEADF</sequence>
<feature type="compositionally biased region" description="Low complexity" evidence="7">
    <location>
        <begin position="22"/>
        <end position="43"/>
    </location>
</feature>
<keyword evidence="6" id="KW-0804">Transcription</keyword>
<feature type="domain" description="Anti-sigma-28 factor FlgM C-terminal" evidence="8">
    <location>
        <begin position="42"/>
        <end position="96"/>
    </location>
</feature>
<proteinExistence type="inferred from homology"/>
<dbReference type="Pfam" id="PF04316">
    <property type="entry name" value="FlgM"/>
    <property type="match status" value="1"/>
</dbReference>
<keyword evidence="4" id="KW-1005">Bacterial flagellum biogenesis</keyword>
<evidence type="ECO:0000256" key="1">
    <source>
        <dbReference type="ARBA" id="ARBA00005322"/>
    </source>
</evidence>
<evidence type="ECO:0000256" key="3">
    <source>
        <dbReference type="ARBA" id="ARBA00022491"/>
    </source>
</evidence>
<evidence type="ECO:0000256" key="2">
    <source>
        <dbReference type="ARBA" id="ARBA00017823"/>
    </source>
</evidence>
<keyword evidence="5" id="KW-0805">Transcription regulation</keyword>
<evidence type="ECO:0000256" key="7">
    <source>
        <dbReference type="SAM" id="MobiDB-lite"/>
    </source>
</evidence>
<organism evidence="9">
    <name type="scientific">hydrothermal vent metagenome</name>
    <dbReference type="NCBI Taxonomy" id="652676"/>
    <lineage>
        <taxon>unclassified sequences</taxon>
        <taxon>metagenomes</taxon>
        <taxon>ecological metagenomes</taxon>
    </lineage>
</organism>
<reference evidence="9" key="1">
    <citation type="submission" date="2018-06" db="EMBL/GenBank/DDBJ databases">
        <authorList>
            <person name="Zhirakovskaya E."/>
        </authorList>
    </citation>
    <scope>NUCLEOTIDE SEQUENCE</scope>
</reference>
<dbReference type="InterPro" id="IPR035890">
    <property type="entry name" value="Anti-sigma-28_factor_FlgM_sf"/>
</dbReference>
<dbReference type="EMBL" id="UOFR01000078">
    <property type="protein sequence ID" value="VAX00728.1"/>
    <property type="molecule type" value="Genomic_DNA"/>
</dbReference>
<dbReference type="InterPro" id="IPR007412">
    <property type="entry name" value="FlgM"/>
</dbReference>
<keyword evidence="3" id="KW-0678">Repressor</keyword>
<comment type="similarity">
    <text evidence="1">Belongs to the FlgM family.</text>
</comment>
<dbReference type="AlphaFoldDB" id="A0A3B1AMZ2"/>
<protein>
    <recommendedName>
        <fullName evidence="2">Negative regulator of flagellin synthesis</fullName>
    </recommendedName>
</protein>
<evidence type="ECO:0000256" key="5">
    <source>
        <dbReference type="ARBA" id="ARBA00023015"/>
    </source>
</evidence>
<dbReference type="GO" id="GO:0045892">
    <property type="term" value="P:negative regulation of DNA-templated transcription"/>
    <property type="evidence" value="ECO:0007669"/>
    <property type="project" value="InterPro"/>
</dbReference>
<dbReference type="SUPFAM" id="SSF101498">
    <property type="entry name" value="Anti-sigma factor FlgM"/>
    <property type="match status" value="1"/>
</dbReference>
<dbReference type="InterPro" id="IPR031316">
    <property type="entry name" value="FlgM_C"/>
</dbReference>
<feature type="region of interest" description="Disordered" evidence="7">
    <location>
        <begin position="1"/>
        <end position="51"/>
    </location>
</feature>
<gene>
    <name evidence="9" type="ORF">MNBD_GAMMA21-273</name>
</gene>
<name>A0A3B1AMZ2_9ZZZZ</name>
<evidence type="ECO:0000259" key="8">
    <source>
        <dbReference type="Pfam" id="PF04316"/>
    </source>
</evidence>
<evidence type="ECO:0000256" key="6">
    <source>
        <dbReference type="ARBA" id="ARBA00023163"/>
    </source>
</evidence>
<accession>A0A3B1AMZ2</accession>
<dbReference type="GO" id="GO:0044781">
    <property type="term" value="P:bacterial-type flagellum organization"/>
    <property type="evidence" value="ECO:0007669"/>
    <property type="project" value="UniProtKB-KW"/>
</dbReference>
<dbReference type="NCBIfam" id="TIGR03824">
    <property type="entry name" value="FlgM_jcvi"/>
    <property type="match status" value="1"/>
</dbReference>
<evidence type="ECO:0000313" key="9">
    <source>
        <dbReference type="EMBL" id="VAX00728.1"/>
    </source>
</evidence>
<evidence type="ECO:0000256" key="4">
    <source>
        <dbReference type="ARBA" id="ARBA00022795"/>
    </source>
</evidence>